<name>A0A1Z1MNX9_9FLOR</name>
<feature type="transmembrane region" description="Helical" evidence="1">
    <location>
        <begin position="77"/>
        <end position="96"/>
    </location>
</feature>
<dbReference type="AlphaFoldDB" id="A0A1Z1MNX9"/>
<protein>
    <submittedName>
        <fullName evidence="2">Thiol:disulfide interchange protein</fullName>
    </submittedName>
</protein>
<dbReference type="InterPro" id="IPR051790">
    <property type="entry name" value="Cytochrome_c-biogenesis_DsbD"/>
</dbReference>
<feature type="transmembrane region" description="Helical" evidence="1">
    <location>
        <begin position="190"/>
        <end position="209"/>
    </location>
</feature>
<dbReference type="RefSeq" id="YP_009398383.1">
    <property type="nucleotide sequence ID" value="NC_035292.1"/>
</dbReference>
<accession>A0A1Z1MNX9</accession>
<keyword evidence="2" id="KW-0934">Plastid</keyword>
<feature type="transmembrane region" description="Helical" evidence="1">
    <location>
        <begin position="102"/>
        <end position="122"/>
    </location>
</feature>
<feature type="transmembrane region" description="Helical" evidence="1">
    <location>
        <begin position="154"/>
        <end position="178"/>
    </location>
</feature>
<keyword evidence="1" id="KW-1133">Transmembrane helix</keyword>
<feature type="transmembrane region" description="Helical" evidence="1">
    <location>
        <begin position="36"/>
        <end position="65"/>
    </location>
</feature>
<dbReference type="PANTHER" id="PTHR31272:SF9">
    <property type="entry name" value="BLL1027 PROTEIN"/>
    <property type="match status" value="1"/>
</dbReference>
<gene>
    <name evidence="2" type="primary">dsbD</name>
</gene>
<dbReference type="PANTHER" id="PTHR31272">
    <property type="entry name" value="CYTOCHROME C-TYPE BIOGENESIS PROTEIN HI_1454-RELATED"/>
    <property type="match status" value="1"/>
</dbReference>
<feature type="transmembrane region" description="Helical" evidence="1">
    <location>
        <begin position="221"/>
        <end position="243"/>
    </location>
</feature>
<evidence type="ECO:0000313" key="2">
    <source>
        <dbReference type="EMBL" id="ARW67569.1"/>
    </source>
</evidence>
<dbReference type="EMBL" id="MF101448">
    <property type="protein sequence ID" value="ARW67569.1"/>
    <property type="molecule type" value="Genomic_DNA"/>
</dbReference>
<geneLocation type="chloroplast" evidence="2"/>
<dbReference type="GeneID" id="33360908"/>
<keyword evidence="1" id="KW-0472">Membrane</keyword>
<sequence>MIFTFFNFNYFFDKYEIYLYLLQQQLSQLLVQPSQYSYFFTFIIFLFFGFLTICSPCFLSIIPLVISYINSQVNQNFNKILFILGLISSFMSIIYVNKFLNYYIFSSILPIFFSFILCLFSLNLMQIFDISFISIGINRYIGLFKPVNQYIQNYLMGIVLGFSSIPCNTSIIFIFTFFIKNLSNSLDSLVYSFAYLLGIFCPLLIIFNIKFLSRLISLLSFYWNFIIPLSGSFIFISSLYSILSKLFI</sequence>
<proteinExistence type="predicted"/>
<reference evidence="2" key="1">
    <citation type="journal article" date="2017" name="J. Phycol.">
        <title>Analysis of chloroplast genomes and a supermatrix inform reclassification of the Rhodomelaceae (Rhodophyta).</title>
        <authorList>
            <person name="Diaz-Tapia P."/>
            <person name="Maggs C.A."/>
            <person name="West J.A."/>
            <person name="Verbruggen H."/>
        </authorList>
    </citation>
    <scope>NUCLEOTIDE SEQUENCE</scope>
    <source>
        <strain evidence="2">PD1509</strain>
    </source>
</reference>
<organism evidence="2">
    <name type="scientific">Lophocladia kuetzingii</name>
    <dbReference type="NCBI Taxonomy" id="675577"/>
    <lineage>
        <taxon>Eukaryota</taxon>
        <taxon>Rhodophyta</taxon>
        <taxon>Florideophyceae</taxon>
        <taxon>Rhodymeniophycidae</taxon>
        <taxon>Ceramiales</taxon>
        <taxon>Rhodomelaceae</taxon>
        <taxon>Lophothalieae</taxon>
        <taxon>Lophocladia</taxon>
    </lineage>
</organism>
<evidence type="ECO:0000256" key="1">
    <source>
        <dbReference type="SAM" id="Phobius"/>
    </source>
</evidence>
<keyword evidence="2" id="KW-0150">Chloroplast</keyword>
<keyword evidence="1" id="KW-0812">Transmembrane</keyword>